<dbReference type="EMBL" id="RBAK01000001">
    <property type="protein sequence ID" value="RKN50326.1"/>
    <property type="molecule type" value="Genomic_DNA"/>
</dbReference>
<sequence>MTDSLGRRLAATTNAEEWLAVEDEAGAGKRFAAVDELLAAVTAAAFAGKPPVQVTAAGATRALTLRHVPASTRAALKEGFDLATQQAAGAWWLPESAPIKPGTVNLPAYYAIEPRWAMNTAATDGVRVKFSGNPDALANWALLIPFANTLYAPLILRGPDAGAHVPAARDAAWAAVDVSYTALGLTSEHVHSALTRMRPGNGWSQLPTAEQTATKVALLDALRQVVGRQTVSRWRAEVLRPLVRRYYAKANKDAPTARAVLTKALQPAAAAYFGGNWLALLDYLGEAVAAGEEITTALPEPRLYVQASAKVEQAAAEKNLPVEEVAKILASYLGTDEIRSPIQRRLDVLRRYWAAFDTIHARQVSGMPAPPDLAPGRGFGIGEDVPFTRPDFERVLPSAVLVDIDALWGGACVPRYPDRIVSTLFPHAEMVAAFGPALTFWNNIALTCWYYCEGPYSRTDIDGAAEHYSRDVKALAAAGTPVDPQLFGDLRAAQRRLGPPKELWADRRVLDAGIGVTVTMSMGGGVRRDGFEILRDIVTAHRRAWTAQNLETALNRAWEVPLRELARQVNLAVTRRGKLPTAKQFATLGAPVANSWFGGDLAALYAAVGERAAVEQARVQLMPYGRAAFCNRVFTALGGRYVPNSRAAEDIEGNRLSWDLRRLAAEAPRFVQIEEALDRPPTPEEFGAARLTWPGTVAFDRYATVVRQVRAGLDTVRPTAITAGRTPERVGGTESTNTSVRPPALASPPAQTAPLGRLQASSGQAAPPRPAPEQRLAPAPAAPVAPVAQPAPDPSRQPSAPPPAAPSAADTAAPDRRSGVLGRLLGRRQVSAAAAPGAGWYPDPQVPGQLRWWDGAAWAEHIHRP</sequence>
<dbReference type="Pfam" id="PF10708">
    <property type="entry name" value="DUF2510"/>
    <property type="match status" value="1"/>
</dbReference>
<dbReference type="OrthoDB" id="5244233at2"/>
<feature type="compositionally biased region" description="Low complexity" evidence="1">
    <location>
        <begin position="773"/>
        <end position="788"/>
    </location>
</feature>
<accession>A0A3A9ZRW4</accession>
<keyword evidence="4" id="KW-1185">Reference proteome</keyword>
<evidence type="ECO:0000313" key="4">
    <source>
        <dbReference type="Proteomes" id="UP000281726"/>
    </source>
</evidence>
<evidence type="ECO:0000259" key="2">
    <source>
        <dbReference type="Pfam" id="PF10708"/>
    </source>
</evidence>
<dbReference type="AlphaFoldDB" id="A0A3A9ZRW4"/>
<dbReference type="Proteomes" id="UP000281726">
    <property type="component" value="Unassembled WGS sequence"/>
</dbReference>
<comment type="caution">
    <text evidence="3">The sequence shown here is derived from an EMBL/GenBank/DDBJ whole genome shotgun (WGS) entry which is preliminary data.</text>
</comment>
<feature type="compositionally biased region" description="Pro residues" evidence="1">
    <location>
        <begin position="789"/>
        <end position="805"/>
    </location>
</feature>
<name>A0A3A9ZRW4_9ACTN</name>
<dbReference type="InterPro" id="IPR018929">
    <property type="entry name" value="DUF2510"/>
</dbReference>
<feature type="domain" description="DUF2510" evidence="2">
    <location>
        <begin position="838"/>
        <end position="864"/>
    </location>
</feature>
<reference evidence="3 4" key="1">
    <citation type="journal article" date="2004" name="Syst. Appl. Microbiol.">
        <title>Cryptoendolithic actinomycetes from antarctic sandstone rock samples: Micromonospora endolithica sp. nov. and two isolates related to Micromonospora coerulea Jensen 1932.</title>
        <authorList>
            <person name="Hirsch P."/>
            <person name="Mevs U."/>
            <person name="Kroppenstedt R.M."/>
            <person name="Schumann P."/>
            <person name="Stackebrandt E."/>
        </authorList>
    </citation>
    <scope>NUCLEOTIDE SEQUENCE [LARGE SCALE GENOMIC DNA]</scope>
    <source>
        <strain evidence="3 4">JCM 12677</strain>
    </source>
</reference>
<organism evidence="3 4">
    <name type="scientific">Micromonospora endolithica</name>
    <dbReference type="NCBI Taxonomy" id="230091"/>
    <lineage>
        <taxon>Bacteria</taxon>
        <taxon>Bacillati</taxon>
        <taxon>Actinomycetota</taxon>
        <taxon>Actinomycetes</taxon>
        <taxon>Micromonosporales</taxon>
        <taxon>Micromonosporaceae</taxon>
        <taxon>Micromonospora</taxon>
    </lineage>
</organism>
<dbReference type="RefSeq" id="WP_120723631.1">
    <property type="nucleotide sequence ID" value="NZ_RBAK01000001.1"/>
</dbReference>
<gene>
    <name evidence="3" type="ORF">D7223_00470</name>
</gene>
<protein>
    <submittedName>
        <fullName evidence="3">DUF2510 domain-containing protein</fullName>
    </submittedName>
</protein>
<evidence type="ECO:0000313" key="3">
    <source>
        <dbReference type="EMBL" id="RKN50326.1"/>
    </source>
</evidence>
<evidence type="ECO:0000256" key="1">
    <source>
        <dbReference type="SAM" id="MobiDB-lite"/>
    </source>
</evidence>
<proteinExistence type="predicted"/>
<feature type="region of interest" description="Disordered" evidence="1">
    <location>
        <begin position="720"/>
        <end position="816"/>
    </location>
</feature>